<dbReference type="GO" id="GO:0051538">
    <property type="term" value="F:3 iron, 4 sulfur cluster binding"/>
    <property type="evidence" value="ECO:0007669"/>
    <property type="project" value="UniProtKB-KW"/>
</dbReference>
<evidence type="ECO:0000256" key="14">
    <source>
        <dbReference type="ARBA" id="ARBA00023002"/>
    </source>
</evidence>
<keyword evidence="19" id="KW-0003">3Fe-4S</keyword>
<dbReference type="EC" id="3.2.2.27" evidence="21"/>
<dbReference type="SUPFAM" id="SSF51395">
    <property type="entry name" value="FMN-linked oxidoreductases"/>
    <property type="match status" value="1"/>
</dbReference>
<reference evidence="24" key="1">
    <citation type="journal article" date="2019" name="Plant J.">
        <title>Chlorella vulgaris genome assembly and annotation reveals the molecular basis for metabolic acclimation to high light conditions.</title>
        <authorList>
            <person name="Cecchin M."/>
            <person name="Marcolungo L."/>
            <person name="Rossato M."/>
            <person name="Girolomoni L."/>
            <person name="Cosentino E."/>
            <person name="Cuine S."/>
            <person name="Li-Beisson Y."/>
            <person name="Delledonne M."/>
            <person name="Ballottari M."/>
        </authorList>
    </citation>
    <scope>NUCLEOTIDE SEQUENCE</scope>
    <source>
        <strain evidence="24">211/11P</strain>
    </source>
</reference>
<comment type="similarity">
    <text evidence="5 21">Belongs to the uracil-DNA glycosylase (UDG) superfamily. UNG family.</text>
</comment>
<evidence type="ECO:0000256" key="15">
    <source>
        <dbReference type="ARBA" id="ARBA00023004"/>
    </source>
</evidence>
<gene>
    <name evidence="24" type="ORF">D9Q98_006537</name>
</gene>
<keyword evidence="10" id="KW-0479">Metal-binding</keyword>
<dbReference type="GO" id="GO:0015930">
    <property type="term" value="F:glutamate synthase activity"/>
    <property type="evidence" value="ECO:0007669"/>
    <property type="project" value="InterPro"/>
</dbReference>
<dbReference type="InterPro" id="IPR002932">
    <property type="entry name" value="Glu_synthdom"/>
</dbReference>
<dbReference type="Pfam" id="PF01493">
    <property type="entry name" value="GXGXG"/>
    <property type="match status" value="1"/>
</dbReference>
<evidence type="ECO:0000256" key="17">
    <source>
        <dbReference type="ARBA" id="ARBA00023164"/>
    </source>
</evidence>
<dbReference type="InterPro" id="IPR005122">
    <property type="entry name" value="Uracil-DNA_glycosylase-like"/>
</dbReference>
<evidence type="ECO:0000256" key="9">
    <source>
        <dbReference type="ARBA" id="ARBA00022643"/>
    </source>
</evidence>
<accession>A0A9D4TKN0</accession>
<keyword evidence="16" id="KW-0411">Iron-sulfur</keyword>
<dbReference type="OrthoDB" id="4327079at2759"/>
<comment type="subcellular location">
    <subcellularLocation>
        <location evidence="21">Mitochondrion</location>
    </subcellularLocation>
    <subcellularLocation>
        <location evidence="21">Nucleus</location>
    </subcellularLocation>
</comment>
<sequence>MGQKSLDSFFKSVSAAAAGPGADAPVPSSATELVEQPTDAAAAAAAVAAEQLAGGGAPEAQAGGQQCLRTHASHNAVLAKQVVLKAEALGGLPPLSDLLVEDSWRQLLRPELAKPSFAELEAFVRSQWAGSHMVFPPKDCVFRALNSVPVDRVRVVILGQDPYHDLGQAMGLSFSVPQGRQVPSSLRNIYKELRDDLGCEVPKHGCLEKWSHQGVLLLNAVLTVRAHSAASHAKHGWEAVTSAAIAGLSTQCTGVIFMLWGRYAQDKGKVIDKSKHHVLTAAHPSGLSAHRGFFGRASGAFTRSLTSSRRAGKGLPSYQGLARQHGGVPAADGKAVKARQWQTPAAGAVAATELPNAAAKHVDNEAADLEELLAEKGECGVGLIASLKNEYKHDIVEKALVALGCMEHRGACSADDVSGDGAGIMTKLPWDLFKAEVAGLNDATTGVGMMFIPNSDAAEIQCKEIFEKVAAAENFKVVGWREVPVDVAAVGSIALKTMPRIRQVFIESSAGLTGDELERELFIVRKLMEKEKAIVMGEDHWDFYACSLSNRTIIYKGMLNSSAVGRFFKDLKDERYTTPFAIYHRRFSTNTVPKWPLAQPMRVLGHNGEINTLQGNLNWVASRQAGLRADVWRSREADFLPLCSARDSDSASLDRMAELMVRSGTEPEEALMALVPEAYRNHPDLVKNYPEVVDFYEYYEGLQEGWDGPALLVFSDGKKVGARLDRNGLRPARFWQTADDMVYVASEVGVLGDVLSNAGNVVAKGRLGPGQMVCADLEAGTFRTNTAIAKDVAGTHPYGEWLKSCVTKLSDMNASKVLGECQMDASEALRLQAAVGYGLEDTQMIIESMAQTGAEPTFCMGDDVPLPVLASTPHMLYDYFKQRFAQVTNPPIDPLREGLVMSLEMRLGGRGNLLQPGQGSYNQISLKSPVLLESELEAVCGNSALSAQTFTLHYTSGSPTAMQDALSELCKKVEAAVRDGCQLVVLSDKGPLEAGSPPIPPLLATGAVHHHLIRAGLRTETSIVAETAQCFSTHHVAMLVGYGAHAVCPYLAFESCRQWRVSPRTENLVRAGKVPDVSAETATVNYKKALEKGILKILSKMGISLLSCYHGAQIFEAYGLGKEVVDTAFVGSVSRIGGMSIADIQRETEAFWAKGFPDKALTKLDDYGFIQSRPKGEYHANNQAMSKLLHKAVGLGGKGAGGQDAFDAYTAHFEQSPVHVLRDMLELKGSGQPIPIEEVEPAAEIMSRFCTGGMSLGAISRETHETIAIAINRIGGKSNSGEGGEDPVRWQRMTDVDAAGNSPTFPHLKGLKNGDLATSRIKQVASGRFGVTPEFLVNAEQLEIKIAQGAKPGEGGQLPGKKVSPYIAGMRRSKPGVPLISPPPHHDIYSIEDLAQLIYDLHQVNKAAKVSVKLVAQAGIGTVASGVAKANADIIQISGHDGGTGASPISSIKHCGGPIEMGLAEVHQILTTNGLRERVALRCDGGMRTGRDVLVMAALGADEYGFGTVAMIATGCIMARVCHTNNCPVGVASQREELRARFPGAPEDLVNYFHFIAEEVRAGLASLGLRSMNELIGRSDKLAQRDHPLAKTSGLDLSFLTSFAGETGSSTERLGQEVHDNGPQLDDRILADADVQACIANSTKLTKSYDIINVDRSALGRVGGAIAKKYGDGGFTGTLTLNLQGSAGQSFACFLVAGMEVRLVGEANDYVGKGMAGGDVTIVPPPGSKFEMASASIVGNTCLYGATGGRLFVGGRAGERFAVRNSLAEAVVEGTGDHCCEYMTGGAVVALGQVGRNVAAGMTGGLGYFYDAEGDFPALVNAEIVAIQRVSTKAGEAHLRGLIEAHVERTGSPKGKAILADWANSLQQFWQLVPPSEANSPLASKAADAAFEGGAVGGVAVAATA</sequence>
<dbReference type="PANTHER" id="PTHR11938:SF133">
    <property type="entry name" value="GLUTAMATE SYNTHASE (NADH)"/>
    <property type="match status" value="1"/>
</dbReference>
<dbReference type="PROSITE" id="PS51278">
    <property type="entry name" value="GATASE_TYPE_2"/>
    <property type="match status" value="1"/>
</dbReference>
<dbReference type="SMART" id="SM00987">
    <property type="entry name" value="UreE_C"/>
    <property type="match status" value="1"/>
</dbReference>
<evidence type="ECO:0000256" key="12">
    <source>
        <dbReference type="ARBA" id="ARBA00022801"/>
    </source>
</evidence>
<keyword evidence="12 21" id="KW-0378">Hydrolase</keyword>
<evidence type="ECO:0000256" key="5">
    <source>
        <dbReference type="ARBA" id="ARBA00008184"/>
    </source>
</evidence>
<comment type="function">
    <text evidence="21">Excises uracil residues from the DNA which can arise as a result of misincorporation of dUMP residues by DNA polymerase or due to deamination of cytosine.</text>
</comment>
<dbReference type="GO" id="GO:0046872">
    <property type="term" value="F:metal ion binding"/>
    <property type="evidence" value="ECO:0007669"/>
    <property type="project" value="UniProtKB-KW"/>
</dbReference>
<keyword evidence="7" id="KW-0028">Amino-acid biosynthesis</keyword>
<dbReference type="Gene3D" id="2.160.20.60">
    <property type="entry name" value="Glutamate synthase, alpha subunit, C-terminal domain"/>
    <property type="match status" value="1"/>
</dbReference>
<comment type="pathway">
    <text evidence="20">Amino-acid biosynthesis; L-glutamate biosynthesis via GLT pathway; L-glutamate from 2-oxoglutarate and L-glutamine (ferredoxin route): step 1/1.</text>
</comment>
<evidence type="ECO:0000256" key="16">
    <source>
        <dbReference type="ARBA" id="ARBA00023014"/>
    </source>
</evidence>
<dbReference type="Gene3D" id="3.40.470.10">
    <property type="entry name" value="Uracil-DNA glycosylase-like domain"/>
    <property type="match status" value="1"/>
</dbReference>
<dbReference type="GO" id="GO:0005739">
    <property type="term" value="C:mitochondrion"/>
    <property type="evidence" value="ECO:0007669"/>
    <property type="project" value="UniProtKB-SubCell"/>
</dbReference>
<dbReference type="CDD" id="cd10027">
    <property type="entry name" value="UDG-F1-like"/>
    <property type="match status" value="1"/>
</dbReference>
<reference evidence="24" key="2">
    <citation type="submission" date="2020-11" db="EMBL/GenBank/DDBJ databases">
        <authorList>
            <person name="Cecchin M."/>
            <person name="Marcolungo L."/>
            <person name="Rossato M."/>
            <person name="Girolomoni L."/>
            <person name="Cosentino E."/>
            <person name="Cuine S."/>
            <person name="Li-Beisson Y."/>
            <person name="Delledonne M."/>
            <person name="Ballottari M."/>
        </authorList>
    </citation>
    <scope>NUCLEOTIDE SEQUENCE</scope>
    <source>
        <strain evidence="24">211/11P</strain>
        <tissue evidence="24">Whole cell</tissue>
    </source>
</reference>
<evidence type="ECO:0000259" key="23">
    <source>
        <dbReference type="PROSITE" id="PS51278"/>
    </source>
</evidence>
<comment type="catalytic activity">
    <reaction evidence="21">
        <text>Hydrolyzes single-stranded DNA or mismatched double-stranded DNA and polynucleotides, releasing free uracil.</text>
        <dbReference type="EC" id="3.2.2.27"/>
    </reaction>
</comment>
<dbReference type="CDD" id="cd02808">
    <property type="entry name" value="GltS_FMN"/>
    <property type="match status" value="1"/>
</dbReference>
<evidence type="ECO:0000256" key="22">
    <source>
        <dbReference type="PROSITE-ProRule" id="PRU10072"/>
    </source>
</evidence>
<dbReference type="InterPro" id="IPR013785">
    <property type="entry name" value="Aldolase_TIM"/>
</dbReference>
<keyword evidence="17" id="KW-0314">Glutamate biosynthesis</keyword>
<comment type="caution">
    <text evidence="24">The sequence shown here is derived from an EMBL/GenBank/DDBJ whole genome shotgun (WGS) entry which is preliminary data.</text>
</comment>
<evidence type="ECO:0000256" key="2">
    <source>
        <dbReference type="ARBA" id="ARBA00001927"/>
    </source>
</evidence>
<dbReference type="GO" id="GO:0004844">
    <property type="term" value="F:uracil DNA N-glycosylase activity"/>
    <property type="evidence" value="ECO:0007669"/>
    <property type="project" value="UniProtKB-UniRule"/>
</dbReference>
<evidence type="ECO:0000256" key="6">
    <source>
        <dbReference type="ARBA" id="ARBA00009716"/>
    </source>
</evidence>
<evidence type="ECO:0000256" key="1">
    <source>
        <dbReference type="ARBA" id="ARBA00001917"/>
    </source>
</evidence>
<protein>
    <recommendedName>
        <fullName evidence="21">Uracil-DNA glycosylase</fullName>
        <shortName evidence="21">UDG</shortName>
        <ecNumber evidence="21">3.2.2.27</ecNumber>
    </recommendedName>
</protein>
<dbReference type="Gene3D" id="3.60.20.10">
    <property type="entry name" value="Glutamine Phosphoribosylpyrophosphate, subunit 1, domain 1"/>
    <property type="match status" value="1"/>
</dbReference>
<evidence type="ECO:0000256" key="21">
    <source>
        <dbReference type="HAMAP-Rule" id="MF_03166"/>
    </source>
</evidence>
<keyword evidence="13" id="KW-0315">Glutamine amidotransferase</keyword>
<dbReference type="SUPFAM" id="SSF52141">
    <property type="entry name" value="Uracil-DNA glycosylase-like"/>
    <property type="match status" value="1"/>
</dbReference>
<evidence type="ECO:0000256" key="20">
    <source>
        <dbReference type="ARBA" id="ARBA00037928"/>
    </source>
</evidence>
<evidence type="ECO:0000256" key="8">
    <source>
        <dbReference type="ARBA" id="ARBA00022630"/>
    </source>
</evidence>
<dbReference type="GO" id="GO:0005634">
    <property type="term" value="C:nucleus"/>
    <property type="evidence" value="ECO:0007669"/>
    <property type="project" value="UniProtKB-SubCell"/>
</dbReference>
<dbReference type="Gene3D" id="3.20.20.70">
    <property type="entry name" value="Aldolase class I"/>
    <property type="match status" value="2"/>
</dbReference>
<feature type="active site" description="Proton acceptor" evidence="21 22">
    <location>
        <position position="161"/>
    </location>
</feature>
<dbReference type="Pfam" id="PF04898">
    <property type="entry name" value="Glu_syn_central"/>
    <property type="match status" value="1"/>
</dbReference>
<feature type="domain" description="Glutamine amidotransferase type-2" evidence="23">
    <location>
        <begin position="379"/>
        <end position="778"/>
    </location>
</feature>
<dbReference type="Pfam" id="PF00310">
    <property type="entry name" value="GATase_2"/>
    <property type="match status" value="1"/>
</dbReference>
<dbReference type="PROSITE" id="PS00130">
    <property type="entry name" value="U_DNA_GLYCOSYLASE"/>
    <property type="match status" value="1"/>
</dbReference>
<dbReference type="InterPro" id="IPR006982">
    <property type="entry name" value="Glu_synth_centr_N"/>
</dbReference>
<comment type="similarity">
    <text evidence="6">Belongs to the glutamate synthase family.</text>
</comment>
<keyword evidence="21" id="KW-0496">Mitochondrion</keyword>
<comment type="cofactor">
    <cofactor evidence="1">
        <name>FMN</name>
        <dbReference type="ChEBI" id="CHEBI:58210"/>
    </cofactor>
</comment>
<dbReference type="FunFam" id="3.60.20.10:FF:000001">
    <property type="entry name" value="Glutamate synthase, large subunit"/>
    <property type="match status" value="1"/>
</dbReference>
<dbReference type="FunFam" id="3.20.20.70:FF:000084">
    <property type="entry name" value="Ferredoxin-dependent glutamate synthase, chloroplastic"/>
    <property type="match status" value="1"/>
</dbReference>
<comment type="pathway">
    <text evidence="4">Nitrogen metabolism.</text>
</comment>
<name>A0A9D4TKN0_CHLVU</name>
<evidence type="ECO:0000313" key="24">
    <source>
        <dbReference type="EMBL" id="KAI3428153.1"/>
    </source>
</evidence>
<dbReference type="GO" id="GO:0019676">
    <property type="term" value="P:ammonia assimilation cycle"/>
    <property type="evidence" value="ECO:0007669"/>
    <property type="project" value="TreeGrafter"/>
</dbReference>
<dbReference type="InterPro" id="IPR036895">
    <property type="entry name" value="Uracil-DNA_glycosylase-like_sf"/>
</dbReference>
<evidence type="ECO:0000256" key="18">
    <source>
        <dbReference type="ARBA" id="ARBA00023204"/>
    </source>
</evidence>
<dbReference type="InterPro" id="IPR002489">
    <property type="entry name" value="Glu_synth_asu_C"/>
</dbReference>
<proteinExistence type="inferred from homology"/>
<keyword evidence="14" id="KW-0560">Oxidoreductase</keyword>
<dbReference type="InterPro" id="IPR018085">
    <property type="entry name" value="Ura-DNA_Glyclase_AS"/>
</dbReference>
<dbReference type="NCBIfam" id="NF003591">
    <property type="entry name" value="PRK05254.1-4"/>
    <property type="match status" value="1"/>
</dbReference>
<dbReference type="InterPro" id="IPR017932">
    <property type="entry name" value="GATase_2_dom"/>
</dbReference>
<keyword evidence="18 21" id="KW-0234">DNA repair</keyword>
<dbReference type="NCBIfam" id="TIGR00628">
    <property type="entry name" value="ung"/>
    <property type="match status" value="1"/>
</dbReference>
<evidence type="ECO:0000313" key="25">
    <source>
        <dbReference type="Proteomes" id="UP001055712"/>
    </source>
</evidence>
<dbReference type="CDD" id="cd00982">
    <property type="entry name" value="gltB_C"/>
    <property type="match status" value="1"/>
</dbReference>
<dbReference type="NCBIfam" id="NF008730">
    <property type="entry name" value="PRK11750.1"/>
    <property type="match status" value="1"/>
</dbReference>
<dbReference type="InterPro" id="IPR002043">
    <property type="entry name" value="UDG_fam1"/>
</dbReference>
<dbReference type="NCBIfam" id="NF003589">
    <property type="entry name" value="PRK05254.1-2"/>
    <property type="match status" value="1"/>
</dbReference>
<evidence type="ECO:0000256" key="19">
    <source>
        <dbReference type="ARBA" id="ARBA00023291"/>
    </source>
</evidence>
<comment type="cofactor">
    <cofactor evidence="2">
        <name>[3Fe-4S] cluster</name>
        <dbReference type="ChEBI" id="CHEBI:21137"/>
    </cofactor>
</comment>
<keyword evidence="15" id="KW-0408">Iron</keyword>
<dbReference type="NCBIfam" id="NF003592">
    <property type="entry name" value="PRK05254.1-5"/>
    <property type="match status" value="1"/>
</dbReference>
<organism evidence="24 25">
    <name type="scientific">Chlorella vulgaris</name>
    <name type="common">Green alga</name>
    <dbReference type="NCBI Taxonomy" id="3077"/>
    <lineage>
        <taxon>Eukaryota</taxon>
        <taxon>Viridiplantae</taxon>
        <taxon>Chlorophyta</taxon>
        <taxon>core chlorophytes</taxon>
        <taxon>Trebouxiophyceae</taxon>
        <taxon>Chlorellales</taxon>
        <taxon>Chlorellaceae</taxon>
        <taxon>Chlorella clade</taxon>
        <taxon>Chlorella</taxon>
    </lineage>
</organism>
<dbReference type="EMBL" id="SIDB01000009">
    <property type="protein sequence ID" value="KAI3428153.1"/>
    <property type="molecule type" value="Genomic_DNA"/>
</dbReference>
<dbReference type="Proteomes" id="UP001055712">
    <property type="component" value="Unassembled WGS sequence"/>
</dbReference>
<evidence type="ECO:0000256" key="7">
    <source>
        <dbReference type="ARBA" id="ARBA00022605"/>
    </source>
</evidence>
<evidence type="ECO:0000256" key="13">
    <source>
        <dbReference type="ARBA" id="ARBA00022962"/>
    </source>
</evidence>
<dbReference type="PANTHER" id="PTHR11938">
    <property type="entry name" value="FAD NADPH DEHYDROGENASE/OXIDOREDUCTASE"/>
    <property type="match status" value="1"/>
</dbReference>
<dbReference type="GO" id="GO:0006537">
    <property type="term" value="P:glutamate biosynthetic process"/>
    <property type="evidence" value="ECO:0007669"/>
    <property type="project" value="UniProtKB-KW"/>
</dbReference>
<keyword evidence="11 21" id="KW-0227">DNA damage</keyword>
<dbReference type="NCBIfam" id="NF003588">
    <property type="entry name" value="PRK05254.1-1"/>
    <property type="match status" value="1"/>
</dbReference>
<dbReference type="InterPro" id="IPR029055">
    <property type="entry name" value="Ntn_hydrolases_N"/>
</dbReference>
<keyword evidence="8" id="KW-0285">Flavoprotein</keyword>
<dbReference type="HAMAP" id="MF_00148">
    <property type="entry name" value="UDG"/>
    <property type="match status" value="1"/>
</dbReference>
<evidence type="ECO:0000256" key="11">
    <source>
        <dbReference type="ARBA" id="ARBA00022763"/>
    </source>
</evidence>
<dbReference type="SUPFAM" id="SSF69336">
    <property type="entry name" value="Alpha subunit of glutamate synthase, C-terminal domain"/>
    <property type="match status" value="1"/>
</dbReference>
<keyword evidence="9" id="KW-0288">FMN</keyword>
<evidence type="ECO:0000256" key="4">
    <source>
        <dbReference type="ARBA" id="ARBA00004909"/>
    </source>
</evidence>
<dbReference type="GO" id="GO:0006284">
    <property type="term" value="P:base-excision repair"/>
    <property type="evidence" value="ECO:0007669"/>
    <property type="project" value="UniProtKB-UniRule"/>
</dbReference>
<evidence type="ECO:0000256" key="10">
    <source>
        <dbReference type="ARBA" id="ARBA00022723"/>
    </source>
</evidence>
<evidence type="ECO:0000256" key="3">
    <source>
        <dbReference type="ARBA" id="ARBA00004802"/>
    </source>
</evidence>
<keyword evidence="25" id="KW-1185">Reference proteome</keyword>
<dbReference type="Pfam" id="PF01645">
    <property type="entry name" value="Glu_synthase"/>
    <property type="match status" value="1"/>
</dbReference>
<dbReference type="CDD" id="cd00713">
    <property type="entry name" value="GltS"/>
    <property type="match status" value="1"/>
</dbReference>
<comment type="pathway">
    <text evidence="3">Energy metabolism; nitrogen metabolism.</text>
</comment>
<dbReference type="InterPro" id="IPR036485">
    <property type="entry name" value="Glu_synth_asu_C_sf"/>
</dbReference>
<dbReference type="InterPro" id="IPR050711">
    <property type="entry name" value="ET-N_metabolism_enzyme"/>
</dbReference>
<dbReference type="SUPFAM" id="SSF56235">
    <property type="entry name" value="N-terminal nucleophile aminohydrolases (Ntn hydrolases)"/>
    <property type="match status" value="1"/>
</dbReference>
<keyword evidence="21" id="KW-0539">Nucleus</keyword>
<dbReference type="SMART" id="SM00986">
    <property type="entry name" value="UDG"/>
    <property type="match status" value="1"/>
</dbReference>
<dbReference type="Pfam" id="PF03167">
    <property type="entry name" value="UDG"/>
    <property type="match status" value="1"/>
</dbReference>